<evidence type="ECO:0000256" key="1">
    <source>
        <dbReference type="SAM" id="SignalP"/>
    </source>
</evidence>
<dbReference type="AlphaFoldDB" id="A0A8J2Y6A1"/>
<dbReference type="InterPro" id="IPR012341">
    <property type="entry name" value="6hp_glycosidase-like_sf"/>
</dbReference>
<comment type="caution">
    <text evidence="5">The sequence shown here is derived from an EMBL/GenBank/DDBJ whole genome shotgun (WGS) entry which is preliminary data.</text>
</comment>
<name>A0A8J2Y6A1_9PROT</name>
<dbReference type="PANTHER" id="PTHR31084:SF0">
    <property type="entry name" value="ALPHA-L-FUCOSIDASE 2"/>
    <property type="match status" value="1"/>
</dbReference>
<dbReference type="PROSITE" id="PS51318">
    <property type="entry name" value="TAT"/>
    <property type="match status" value="1"/>
</dbReference>
<evidence type="ECO:0000313" key="5">
    <source>
        <dbReference type="EMBL" id="GGD00223.1"/>
    </source>
</evidence>
<keyword evidence="6" id="KW-1185">Reference proteome</keyword>
<dbReference type="Pfam" id="PF22124">
    <property type="entry name" value="Glyco_hydro_95_cat"/>
    <property type="match status" value="1"/>
</dbReference>
<dbReference type="InterPro" id="IPR016518">
    <property type="entry name" value="Alpha-L-fucosidase"/>
</dbReference>
<dbReference type="InterPro" id="IPR049053">
    <property type="entry name" value="AFCA-like_C"/>
</dbReference>
<proteinExistence type="predicted"/>
<reference evidence="5" key="2">
    <citation type="submission" date="2020-09" db="EMBL/GenBank/DDBJ databases">
        <authorList>
            <person name="Sun Q."/>
            <person name="Zhou Y."/>
        </authorList>
    </citation>
    <scope>NUCLEOTIDE SEQUENCE</scope>
    <source>
        <strain evidence="5">CGMCC 1.12921</strain>
    </source>
</reference>
<dbReference type="GO" id="GO:0004560">
    <property type="term" value="F:alpha-L-fucosidase activity"/>
    <property type="evidence" value="ECO:0007669"/>
    <property type="project" value="InterPro"/>
</dbReference>
<evidence type="ECO:0000259" key="3">
    <source>
        <dbReference type="Pfam" id="PF21307"/>
    </source>
</evidence>
<dbReference type="PANTHER" id="PTHR31084">
    <property type="entry name" value="ALPHA-L-FUCOSIDASE 2"/>
    <property type="match status" value="1"/>
</dbReference>
<gene>
    <name evidence="5" type="ORF">GCM10011342_06510</name>
</gene>
<keyword evidence="1" id="KW-0732">Signal</keyword>
<feature type="domain" description="Glycosyl hydrolase family 95 N-terminal" evidence="2">
    <location>
        <begin position="45"/>
        <end position="275"/>
    </location>
</feature>
<feature type="signal peptide" evidence="1">
    <location>
        <begin position="1"/>
        <end position="29"/>
    </location>
</feature>
<accession>A0A8J2Y6A1</accession>
<dbReference type="InterPro" id="IPR054363">
    <property type="entry name" value="GH95_cat"/>
</dbReference>
<sequence>MGKVTRRGAITAAAAAFAGLGAAQSASQAQGRTKPVERPRGRWLLWYTAPAQRWEEALPVGNGRLGAMVFGRPHDERLQLNEDTLWAGGPYDPANAQALAALPQVRALINEGRYEEAQALVNESMMARPITQMPYQTLGDLHLRLSDDQAPAEYFRWLDLEKAETVTHWSTPRGTYRRTVIASHPDQVIEIVLSVDGQPFDLDIAFSDDTASVTGSRLMLRGQNRAEAGVPAGLSFAAGVDATTDGEIGRGEGGLRITGARQVRLLLAAHTDYKSWREVGGDPARLVAATLDRAGRHDAARFRARHAEDYSALFETFDIDLGEDRFPDLPTDRRIRFSHDTDGHDTFLPALYLQYGRYLLISSSRPGSQPANLQGIWNASNTPPWGSKYTININTEMNYWPAEPMGLAQCAEPLIAMVEDLAVSGRRTAKTQYDARGWVVHHNTDLWRATAPIDGAQWGMWPMGGAWLCQHLWMRWDWSRDRAVLQRIYPLLRDAGIFFLDTLTEAPDGSGLVTSPSISPENTHRPGIAICAGPAMDRQILRELFANIIEASRLLGRDEALREDFAATLARIPGDRIGELGQLQEWLEDWDMHVPEIQHRHVSHLYAVHPGTEIGPETPELYEAARRSLSIRGDDATGWGIGWRINLWARLGNGERAYAVLRKLFGPDRTYPNMFDAHPPFQIDGNFGGAAGILEMLIRDRPQMIELLPAMPSDWTGPIWTRGRVSGVRLRGDINADFEWADGAITSASFVSGQTITRPITFNGQERELSLTPGRKVTLTG</sequence>
<evidence type="ECO:0000259" key="2">
    <source>
        <dbReference type="Pfam" id="PF14498"/>
    </source>
</evidence>
<organism evidence="5 6">
    <name type="scientific">Aquisalinus flavus</name>
    <dbReference type="NCBI Taxonomy" id="1526572"/>
    <lineage>
        <taxon>Bacteria</taxon>
        <taxon>Pseudomonadati</taxon>
        <taxon>Pseudomonadota</taxon>
        <taxon>Alphaproteobacteria</taxon>
        <taxon>Parvularculales</taxon>
        <taxon>Parvularculaceae</taxon>
        <taxon>Aquisalinus</taxon>
    </lineage>
</organism>
<dbReference type="InterPro" id="IPR006311">
    <property type="entry name" value="TAT_signal"/>
</dbReference>
<evidence type="ECO:0000313" key="6">
    <source>
        <dbReference type="Proteomes" id="UP000613582"/>
    </source>
</evidence>
<dbReference type="SUPFAM" id="SSF48208">
    <property type="entry name" value="Six-hairpin glycosidases"/>
    <property type="match status" value="1"/>
</dbReference>
<dbReference type="Pfam" id="PF14498">
    <property type="entry name" value="Glyco_hyd_65N_2"/>
    <property type="match status" value="1"/>
</dbReference>
<feature type="chain" id="PRO_5035307569" evidence="1">
    <location>
        <begin position="30"/>
        <end position="781"/>
    </location>
</feature>
<evidence type="ECO:0000259" key="4">
    <source>
        <dbReference type="Pfam" id="PF22124"/>
    </source>
</evidence>
<reference evidence="5" key="1">
    <citation type="journal article" date="2014" name="Int. J. Syst. Evol. Microbiol.">
        <title>Complete genome sequence of Corynebacterium casei LMG S-19264T (=DSM 44701T), isolated from a smear-ripened cheese.</title>
        <authorList>
            <consortium name="US DOE Joint Genome Institute (JGI-PGF)"/>
            <person name="Walter F."/>
            <person name="Albersmeier A."/>
            <person name="Kalinowski J."/>
            <person name="Ruckert C."/>
        </authorList>
    </citation>
    <scope>NUCLEOTIDE SEQUENCE</scope>
    <source>
        <strain evidence="5">CGMCC 1.12921</strain>
    </source>
</reference>
<dbReference type="PIRSF" id="PIRSF007663">
    <property type="entry name" value="UCP007663"/>
    <property type="match status" value="1"/>
</dbReference>
<dbReference type="Pfam" id="PF21307">
    <property type="entry name" value="Glyco_hydro_95_C"/>
    <property type="match status" value="1"/>
</dbReference>
<dbReference type="GO" id="GO:0005975">
    <property type="term" value="P:carbohydrate metabolic process"/>
    <property type="evidence" value="ECO:0007669"/>
    <property type="project" value="InterPro"/>
</dbReference>
<dbReference type="Proteomes" id="UP000613582">
    <property type="component" value="Unassembled WGS sequence"/>
</dbReference>
<dbReference type="Gene3D" id="1.50.10.10">
    <property type="match status" value="1"/>
</dbReference>
<keyword evidence="5" id="KW-0378">Hydrolase</keyword>
<feature type="domain" description="Alpha fucosidase A-like C-terminal" evidence="3">
    <location>
        <begin position="703"/>
        <end position="755"/>
    </location>
</feature>
<dbReference type="EMBL" id="BMGH01000001">
    <property type="protein sequence ID" value="GGD00223.1"/>
    <property type="molecule type" value="Genomic_DNA"/>
</dbReference>
<protein>
    <submittedName>
        <fullName evidence="5">Alpha/beta hydrolase</fullName>
    </submittedName>
</protein>
<dbReference type="InterPro" id="IPR027414">
    <property type="entry name" value="GH95_N_dom"/>
</dbReference>
<feature type="domain" description="Glycosyl hydrolase family 95 catalytic" evidence="4">
    <location>
        <begin position="300"/>
        <end position="697"/>
    </location>
</feature>
<dbReference type="InterPro" id="IPR008928">
    <property type="entry name" value="6-hairpin_glycosidase_sf"/>
</dbReference>